<dbReference type="AlphaFoldDB" id="A0A2G9FX66"/>
<dbReference type="Gene3D" id="3.30.420.10">
    <property type="entry name" value="Ribonuclease H-like superfamily/Ribonuclease H"/>
    <property type="match status" value="1"/>
</dbReference>
<proteinExistence type="predicted"/>
<dbReference type="InterPro" id="IPR012337">
    <property type="entry name" value="RNaseH-like_sf"/>
</dbReference>
<keyword evidence="2" id="KW-1185">Reference proteome</keyword>
<dbReference type="GO" id="GO:0003676">
    <property type="term" value="F:nucleic acid binding"/>
    <property type="evidence" value="ECO:0007669"/>
    <property type="project" value="InterPro"/>
</dbReference>
<comment type="caution">
    <text evidence="1">The sequence shown here is derived from an EMBL/GenBank/DDBJ whole genome shotgun (WGS) entry which is preliminary data.</text>
</comment>
<dbReference type="Proteomes" id="UP000231279">
    <property type="component" value="Unassembled WGS sequence"/>
</dbReference>
<organism evidence="1 2">
    <name type="scientific">Handroanthus impetiginosus</name>
    <dbReference type="NCBI Taxonomy" id="429701"/>
    <lineage>
        <taxon>Eukaryota</taxon>
        <taxon>Viridiplantae</taxon>
        <taxon>Streptophyta</taxon>
        <taxon>Embryophyta</taxon>
        <taxon>Tracheophyta</taxon>
        <taxon>Spermatophyta</taxon>
        <taxon>Magnoliopsida</taxon>
        <taxon>eudicotyledons</taxon>
        <taxon>Gunneridae</taxon>
        <taxon>Pentapetalae</taxon>
        <taxon>asterids</taxon>
        <taxon>lamiids</taxon>
        <taxon>Lamiales</taxon>
        <taxon>Bignoniaceae</taxon>
        <taxon>Crescentiina</taxon>
        <taxon>Tabebuia alliance</taxon>
        <taxon>Handroanthus</taxon>
    </lineage>
</organism>
<dbReference type="STRING" id="429701.A0A2G9FX66"/>
<dbReference type="InterPro" id="IPR036397">
    <property type="entry name" value="RNaseH_sf"/>
</dbReference>
<evidence type="ECO:0000313" key="1">
    <source>
        <dbReference type="EMBL" id="PIM97648.1"/>
    </source>
</evidence>
<dbReference type="SUPFAM" id="SSF53098">
    <property type="entry name" value="Ribonuclease H-like"/>
    <property type="match status" value="1"/>
</dbReference>
<accession>A0A2G9FX66</accession>
<dbReference type="EMBL" id="NKXS01009329">
    <property type="protein sequence ID" value="PIM97648.1"/>
    <property type="molecule type" value="Genomic_DNA"/>
</dbReference>
<gene>
    <name evidence="1" type="ORF">CDL12_29882</name>
</gene>
<sequence length="90" mass="10644">MEAERNLSIERVYETYVVSFYNDEIYTTVTSDCDTIARWINEIEHPNLFIVGFDLCVGSRCLIYQLEYVDYDYPDVLLNFLANEEYTFVG</sequence>
<evidence type="ECO:0000313" key="2">
    <source>
        <dbReference type="Proteomes" id="UP000231279"/>
    </source>
</evidence>
<protein>
    <submittedName>
        <fullName evidence="1">Uncharacterized protein</fullName>
    </submittedName>
</protein>
<reference evidence="2" key="1">
    <citation type="journal article" date="2018" name="Gigascience">
        <title>Genome assembly of the Pink Ipe (Handroanthus impetiginosus, Bignoniaceae), a highly valued, ecologically keystone Neotropical timber forest tree.</title>
        <authorList>
            <person name="Silva-Junior O.B."/>
            <person name="Grattapaglia D."/>
            <person name="Novaes E."/>
            <person name="Collevatti R.G."/>
        </authorList>
    </citation>
    <scope>NUCLEOTIDE SEQUENCE [LARGE SCALE GENOMIC DNA]</scope>
    <source>
        <strain evidence="2">cv. UFG-1</strain>
    </source>
</reference>
<dbReference type="OrthoDB" id="1920326at2759"/>
<name>A0A2G9FX66_9LAMI</name>